<dbReference type="PROSITE" id="PS51296">
    <property type="entry name" value="RIESKE"/>
    <property type="match status" value="1"/>
</dbReference>
<keyword evidence="7" id="KW-1185">Reference proteome</keyword>
<evidence type="ECO:0000256" key="4">
    <source>
        <dbReference type="ARBA" id="ARBA00023014"/>
    </source>
</evidence>
<dbReference type="SUPFAM" id="SSF50022">
    <property type="entry name" value="ISP domain"/>
    <property type="match status" value="1"/>
</dbReference>
<feature type="domain" description="Rieske" evidence="5">
    <location>
        <begin position="2"/>
        <end position="96"/>
    </location>
</feature>
<dbReference type="RefSeq" id="WP_305733053.1">
    <property type="nucleotide sequence ID" value="NZ_OW150024.1"/>
</dbReference>
<dbReference type="InterPro" id="IPR036922">
    <property type="entry name" value="Rieske_2Fe-2S_sf"/>
</dbReference>
<dbReference type="Pfam" id="PF00355">
    <property type="entry name" value="Rieske"/>
    <property type="match status" value="1"/>
</dbReference>
<keyword evidence="4" id="KW-0411">Iron-sulfur</keyword>
<dbReference type="InterPro" id="IPR017941">
    <property type="entry name" value="Rieske_2Fe-2S"/>
</dbReference>
<sequence length="99" mass="10955">MPVVAKVGDIPNMGKKLVVVEGQELLLINHKGTVYAVETECPHQGAPLAGALVKESYLSCPRHGYRFELQDGSCREHPEYTLKTWPVRIENGEIIVDLA</sequence>
<keyword evidence="2" id="KW-0479">Metal-binding</keyword>
<evidence type="ECO:0000259" key="5">
    <source>
        <dbReference type="PROSITE" id="PS51296"/>
    </source>
</evidence>
<dbReference type="CDD" id="cd03467">
    <property type="entry name" value="Rieske"/>
    <property type="match status" value="1"/>
</dbReference>
<gene>
    <name evidence="6" type="ORF">GEAMG1_2456</name>
</gene>
<keyword evidence="1" id="KW-0001">2Fe-2S</keyword>
<reference evidence="6 7" key="1">
    <citation type="submission" date="2022-03" db="EMBL/GenBank/DDBJ databases">
        <authorList>
            <person name="Koch H."/>
        </authorList>
    </citation>
    <scope>NUCLEOTIDE SEQUENCE [LARGE SCALE GENOMIC DNA]</scope>
    <source>
        <strain evidence="6 7">G1</strain>
    </source>
</reference>
<dbReference type="Gene3D" id="2.102.10.10">
    <property type="entry name" value="Rieske [2Fe-2S] iron-sulphur domain"/>
    <property type="match status" value="1"/>
</dbReference>
<evidence type="ECO:0000256" key="3">
    <source>
        <dbReference type="ARBA" id="ARBA00023004"/>
    </source>
</evidence>
<organism evidence="6 7">
    <name type="scientific">Trichlorobacter ammonificans</name>
    <dbReference type="NCBI Taxonomy" id="2916410"/>
    <lineage>
        <taxon>Bacteria</taxon>
        <taxon>Pseudomonadati</taxon>
        <taxon>Thermodesulfobacteriota</taxon>
        <taxon>Desulfuromonadia</taxon>
        <taxon>Geobacterales</taxon>
        <taxon>Geobacteraceae</taxon>
        <taxon>Trichlorobacter</taxon>
    </lineage>
</organism>
<dbReference type="EMBL" id="OW150024">
    <property type="protein sequence ID" value="CAH2032292.1"/>
    <property type="molecule type" value="Genomic_DNA"/>
</dbReference>
<protein>
    <submittedName>
        <fullName evidence="6">Ferredoxin reductase</fullName>
    </submittedName>
</protein>
<evidence type="ECO:0000256" key="2">
    <source>
        <dbReference type="ARBA" id="ARBA00022723"/>
    </source>
</evidence>
<dbReference type="PANTHER" id="PTHR21496:SF23">
    <property type="entry name" value="3-PHENYLPROPIONATE_CINNAMIC ACID DIOXYGENASE FERREDOXIN SUBUNIT"/>
    <property type="match status" value="1"/>
</dbReference>
<name>A0ABM9DAP2_9BACT</name>
<dbReference type="PANTHER" id="PTHR21496">
    <property type="entry name" value="FERREDOXIN-RELATED"/>
    <property type="match status" value="1"/>
</dbReference>
<evidence type="ECO:0000256" key="1">
    <source>
        <dbReference type="ARBA" id="ARBA00022714"/>
    </source>
</evidence>
<dbReference type="Proteomes" id="UP001295463">
    <property type="component" value="Chromosome"/>
</dbReference>
<evidence type="ECO:0000313" key="6">
    <source>
        <dbReference type="EMBL" id="CAH2032292.1"/>
    </source>
</evidence>
<proteinExistence type="predicted"/>
<keyword evidence="3" id="KW-0408">Iron</keyword>
<evidence type="ECO:0000313" key="7">
    <source>
        <dbReference type="Proteomes" id="UP001295463"/>
    </source>
</evidence>
<accession>A0ABM9DAP2</accession>